<dbReference type="GeneID" id="35601413"/>
<name>A0A2D3VCF9_9PEZI</name>
<feature type="compositionally biased region" description="Basic and acidic residues" evidence="1">
    <location>
        <begin position="1"/>
        <end position="12"/>
    </location>
</feature>
<protein>
    <submittedName>
        <fullName evidence="2">Uncharacterized protein</fullName>
    </submittedName>
</protein>
<keyword evidence="3" id="KW-1185">Reference proteome</keyword>
<dbReference type="Proteomes" id="UP000225277">
    <property type="component" value="Unassembled WGS sequence"/>
</dbReference>
<dbReference type="AlphaFoldDB" id="A0A2D3VCF9"/>
<proteinExistence type="predicted"/>
<evidence type="ECO:0000313" key="3">
    <source>
        <dbReference type="Proteomes" id="UP000225277"/>
    </source>
</evidence>
<accession>A0A2D3VCF9</accession>
<evidence type="ECO:0000313" key="2">
    <source>
        <dbReference type="EMBL" id="CZT20414.1"/>
    </source>
</evidence>
<sequence length="107" mass="11680">MHRTVNLDRAAREYPLSNPATDFESSPRVTTNGVAGLTAMSSPSAKSRSSACTSWSSLDRWGRTLCYAARRESVERQVTRIDNEVDTRIGDDQSPLNLTYGAAVLAS</sequence>
<feature type="compositionally biased region" description="Polar residues" evidence="1">
    <location>
        <begin position="18"/>
        <end position="29"/>
    </location>
</feature>
<dbReference type="RefSeq" id="XP_023627303.1">
    <property type="nucleotide sequence ID" value="XM_023771535.1"/>
</dbReference>
<evidence type="ECO:0000256" key="1">
    <source>
        <dbReference type="SAM" id="MobiDB-lite"/>
    </source>
</evidence>
<reference evidence="2 3" key="1">
    <citation type="submission" date="2016-03" db="EMBL/GenBank/DDBJ databases">
        <authorList>
            <person name="Ploux O."/>
        </authorList>
    </citation>
    <scope>NUCLEOTIDE SEQUENCE [LARGE SCALE GENOMIC DNA]</scope>
    <source>
        <strain evidence="2 3">URUG2</strain>
    </source>
</reference>
<dbReference type="EMBL" id="FJUY01000009">
    <property type="protein sequence ID" value="CZT20414.1"/>
    <property type="molecule type" value="Genomic_DNA"/>
</dbReference>
<gene>
    <name evidence="2" type="ORF">RCC_06274</name>
</gene>
<feature type="region of interest" description="Disordered" evidence="1">
    <location>
        <begin position="1"/>
        <end position="29"/>
    </location>
</feature>
<organism evidence="2 3">
    <name type="scientific">Ramularia collo-cygni</name>
    <dbReference type="NCBI Taxonomy" id="112498"/>
    <lineage>
        <taxon>Eukaryota</taxon>
        <taxon>Fungi</taxon>
        <taxon>Dikarya</taxon>
        <taxon>Ascomycota</taxon>
        <taxon>Pezizomycotina</taxon>
        <taxon>Dothideomycetes</taxon>
        <taxon>Dothideomycetidae</taxon>
        <taxon>Mycosphaerellales</taxon>
        <taxon>Mycosphaerellaceae</taxon>
        <taxon>Ramularia</taxon>
    </lineage>
</organism>